<dbReference type="RefSeq" id="WP_238231622.1">
    <property type="nucleotide sequence ID" value="NZ_BPQO01000029.1"/>
</dbReference>
<gene>
    <name evidence="2" type="ORF">BHAOGJBA_5161</name>
</gene>
<evidence type="ECO:0000313" key="2">
    <source>
        <dbReference type="EMBL" id="GJD91613.1"/>
    </source>
</evidence>
<evidence type="ECO:0000313" key="3">
    <source>
        <dbReference type="Proteomes" id="UP001055247"/>
    </source>
</evidence>
<protein>
    <submittedName>
        <fullName evidence="2">Uncharacterized protein</fullName>
    </submittedName>
</protein>
<dbReference type="EMBL" id="BPQO01000029">
    <property type="protein sequence ID" value="GJD91613.1"/>
    <property type="molecule type" value="Genomic_DNA"/>
</dbReference>
<dbReference type="Proteomes" id="UP001055247">
    <property type="component" value="Unassembled WGS sequence"/>
</dbReference>
<name>A0AAV4ZTJ6_9HYPH</name>
<comment type="caution">
    <text evidence="2">The sequence shown here is derived from an EMBL/GenBank/DDBJ whole genome shotgun (WGS) entry which is preliminary data.</text>
</comment>
<feature type="signal peptide" evidence="1">
    <location>
        <begin position="1"/>
        <end position="19"/>
    </location>
</feature>
<keyword evidence="1" id="KW-0732">Signal</keyword>
<accession>A0AAV4ZTJ6</accession>
<keyword evidence="3" id="KW-1185">Reference proteome</keyword>
<reference evidence="2" key="2">
    <citation type="submission" date="2021-08" db="EMBL/GenBank/DDBJ databases">
        <authorList>
            <person name="Tani A."/>
            <person name="Ola A."/>
            <person name="Ogura Y."/>
            <person name="Katsura K."/>
            <person name="Hayashi T."/>
        </authorList>
    </citation>
    <scope>NUCLEOTIDE SEQUENCE</scope>
    <source>
        <strain evidence="2">DSM 16372</strain>
    </source>
</reference>
<evidence type="ECO:0000256" key="1">
    <source>
        <dbReference type="SAM" id="SignalP"/>
    </source>
</evidence>
<feature type="chain" id="PRO_5043551370" evidence="1">
    <location>
        <begin position="20"/>
        <end position="122"/>
    </location>
</feature>
<proteinExistence type="predicted"/>
<reference evidence="2" key="1">
    <citation type="journal article" date="2016" name="Front. Microbiol.">
        <title>Genome Sequence of the Piezophilic, Mesophilic Sulfate-Reducing Bacterium Desulfovibrio indicus J2T.</title>
        <authorList>
            <person name="Cao J."/>
            <person name="Maignien L."/>
            <person name="Shao Z."/>
            <person name="Alain K."/>
            <person name="Jebbar M."/>
        </authorList>
    </citation>
    <scope>NUCLEOTIDE SEQUENCE</scope>
    <source>
        <strain evidence="2">DSM 16372</strain>
    </source>
</reference>
<dbReference type="AlphaFoldDB" id="A0AAV4ZTJ6"/>
<sequence length="122" mass="13012">MLRGVVLVGVFMVSVAAVAGPLPSRADKAAITQWAVQTLVDPYSLRSTAISDVTVVDGRQIVCVEFNARNNYGGYEGVQRTTFVVTPEGLIHGSRARPVTTTATCYAAGVVMRPFPELASIR</sequence>
<organism evidence="2 3">
    <name type="scientific">Methylobacterium hispanicum</name>
    <dbReference type="NCBI Taxonomy" id="270350"/>
    <lineage>
        <taxon>Bacteria</taxon>
        <taxon>Pseudomonadati</taxon>
        <taxon>Pseudomonadota</taxon>
        <taxon>Alphaproteobacteria</taxon>
        <taxon>Hyphomicrobiales</taxon>
        <taxon>Methylobacteriaceae</taxon>
        <taxon>Methylobacterium</taxon>
    </lineage>
</organism>